<keyword evidence="2" id="KW-1185">Reference proteome</keyword>
<protein>
    <submittedName>
        <fullName evidence="1">Uncharacterized protein</fullName>
    </submittedName>
</protein>
<gene>
    <name evidence="1" type="ORF">AQJ11_44690</name>
</gene>
<accession>A0A101PLX5</accession>
<name>A0A101PLX5_STRCK</name>
<reference evidence="1 2" key="1">
    <citation type="submission" date="2015-10" db="EMBL/GenBank/DDBJ databases">
        <title>Draft genome sequence of Streptomyces corchorusii DSM 40340, type strain for the species Streptomyces corchorusii.</title>
        <authorList>
            <person name="Ruckert C."/>
            <person name="Winkler A."/>
            <person name="Kalinowski J."/>
            <person name="Kampfer P."/>
            <person name="Glaeser S."/>
        </authorList>
    </citation>
    <scope>NUCLEOTIDE SEQUENCE [LARGE SCALE GENOMIC DNA]</scope>
    <source>
        <strain evidence="1 2">DSM 40340</strain>
    </source>
</reference>
<dbReference type="AlphaFoldDB" id="A0A101PLX5"/>
<comment type="caution">
    <text evidence="1">The sequence shown here is derived from an EMBL/GenBank/DDBJ whole genome shotgun (WGS) entry which is preliminary data.</text>
</comment>
<dbReference type="Proteomes" id="UP000053398">
    <property type="component" value="Unassembled WGS sequence"/>
</dbReference>
<dbReference type="EMBL" id="LMWP01000083">
    <property type="protein sequence ID" value="KUN13927.1"/>
    <property type="molecule type" value="Genomic_DNA"/>
</dbReference>
<dbReference type="RefSeq" id="WP_059267341.1">
    <property type="nucleotide sequence ID" value="NZ_KQ948391.1"/>
</dbReference>
<evidence type="ECO:0000313" key="1">
    <source>
        <dbReference type="EMBL" id="KUN13927.1"/>
    </source>
</evidence>
<sequence>MFDDVRDTAGLRQGLAVTGPQQYGASASSTVEAMIGPITAAYVRLGHPPEQARAAATLLVSGPCGLGQDHLVTRDVARTDAAADRLIGGATAASG</sequence>
<organism evidence="1 2">
    <name type="scientific">Streptomyces corchorusii</name>
    <name type="common">Streptomyces chibaensis</name>
    <dbReference type="NCBI Taxonomy" id="1903"/>
    <lineage>
        <taxon>Bacteria</taxon>
        <taxon>Bacillati</taxon>
        <taxon>Actinomycetota</taxon>
        <taxon>Actinomycetes</taxon>
        <taxon>Kitasatosporales</taxon>
        <taxon>Streptomycetaceae</taxon>
        <taxon>Streptomyces</taxon>
    </lineage>
</organism>
<proteinExistence type="predicted"/>
<evidence type="ECO:0000313" key="2">
    <source>
        <dbReference type="Proteomes" id="UP000053398"/>
    </source>
</evidence>